<dbReference type="PANTHER" id="PTHR19308">
    <property type="entry name" value="PHOSPHATIDYLCHOLINE TRANSFER PROTEIN"/>
    <property type="match status" value="1"/>
</dbReference>
<dbReference type="InterPro" id="IPR002913">
    <property type="entry name" value="START_lipid-bd_dom"/>
</dbReference>
<feature type="transmembrane region" description="Helical" evidence="2">
    <location>
        <begin position="1336"/>
        <end position="1362"/>
    </location>
</feature>
<feature type="transmembrane region" description="Helical" evidence="2">
    <location>
        <begin position="1288"/>
        <end position="1308"/>
    </location>
</feature>
<keyword evidence="2" id="KW-0472">Membrane</keyword>
<name>A0ABQ6MAG2_9STRA</name>
<dbReference type="InterPro" id="IPR023393">
    <property type="entry name" value="START-like_dom_sf"/>
</dbReference>
<feature type="transmembrane region" description="Helical" evidence="2">
    <location>
        <begin position="1432"/>
        <end position="1452"/>
    </location>
</feature>
<dbReference type="Proteomes" id="UP001165060">
    <property type="component" value="Unassembled WGS sequence"/>
</dbReference>
<sequence length="1614" mass="177226">DWTRISGTVQEPVEYFQVLVTSSLGIWGKNIERHLSRASKAAAATRAVAKASTDSPLGKAARTIAKTATDSPLGKAARTIAKTATDSPLGKAARTVAKTASDSALGTPGRDDGDVEGAWGKATANIDVSADRCLAYLWHHMNYVGNAKFEKRNGRLPKMQVDVPGSHSMFTVLSVKIPFPGVDNRVFSARWAWRREENGELVAGFTFKGSNEHVERAIKEDERAAGCVRGTTQGLWKFTPLASNVCRATLVFQVTAGGSVPVMAMNFGVKKGIGTADELRDKYERGGKVVDAELRGAYRLLPLLQHLNDEQTRIAHSCLALDNESVAAASTLSSSKRLLTSFVGGGAAASKARAVKGSWVKLKSTSPFVSMSMKYSVPGAGESSVALGMAKATLDCSAKEAFAYQFAACGREKMRISREGGDRARFIFKEHTKHDFELASVKKMPFPLTNREFLTRYLCFKEPAGDLVLVFEALPASTKVDYGANLKVVRAKSTGVVRFKPINDDTQCEVTLIQHGDAGGFVPERVVVAKIPQALGSVAEMRELFQRDDAIDGAKISELAAIIKSNNEIYTDVENAVVNRVRNQLDSIPDSSFEKFESPDHLVHMEGFHKGGKNGTPRASTVLDEDISVCAALAFEVMSRHLVKSFYAEGGMERSVQKHSDHSFTGLLLRDFKIPRFSPREFVSRSVWRWESESVLLVVHESCLAEQYPVRPGVVRASATTLKKLERLDPLGAIPQTRISWTQQPDMGGLIPSQAVRGAAVDQMMYVSRMRKRFDKSRAIDAASNLRLVTMIQNHDEPYTEQEEEILEDGMKMLAVFGAQKGKKLTMPLPAVKAKLAFKAGDSRAFGIVTTTVRASPDQVLAFMWDFDKRFRASTDHLEKNLDEEPSAHNKLLFSKRKSFARQFDSRSFLARFIWRALDGGGFVLVSSPEETERRPPEEGVVRATYTSVLKIKPLGSVSKLEYMVHTDAGGSLPAWVMNLVMRKTLARVIQTQEFFQSGRGLAEWSEEDGRCTGEFCLMKTKEEKHHGEGKTEVEARVGAMMEAHKGLRELGEEWEWFKVLLAKLVVNKLRPAGVSKVKLCNVSVKEAGVIGGGLAICIASNLTAIAAVDDWLLRYPAMGELDREYVWFRPMMDTIAQRLLESVPWGLKMRLIVGASLSTLDLLSDVFMIYTYATTGQQGTALSLGIMVGLCLLAQLFLVWLQAHKGPKRVMLKEMLIVLSGMKPGVDAKRVADGNVKAEFAVVQPDVELTATRGIELICESIPGTVLQLFALIKYMREHDGDYSRRALTSVIVSACATGFTSATISFDFDVSPLRRREEPGFYGYIPDSAGRRTAIFFCMVVNSALLLLLRSVSTALLAIVNRRLVLCYYVGDHVLYLAYKLARRDLYHWAPLEGFASVVQSVLARIGAKAVTDFTGTAQFRGAGEMGAAAWLWSQAMALAASLVATHIYLGSGEVEGGGEAIGEPLVRTVVGVLGGSWIVSAVCFLLLMKPEYRGTFFSLQSGHDWAKEKFAKGDTDELKAWTVGCNRKQWTSIRGEVKAWTLENWERWEEEKPAWFTEGFRGMVDDDLVPPESLKRMKGEGGGRRRSSLGDLLGVRGKVAPVGGGGEGGGR</sequence>
<dbReference type="InterPro" id="IPR051213">
    <property type="entry name" value="START_lipid_transfer"/>
</dbReference>
<evidence type="ECO:0000259" key="3">
    <source>
        <dbReference type="Pfam" id="PF01852"/>
    </source>
</evidence>
<feature type="compositionally biased region" description="Low complexity" evidence="1">
    <location>
        <begin position="1592"/>
        <end position="1604"/>
    </location>
</feature>
<feature type="transmembrane region" description="Helical" evidence="2">
    <location>
        <begin position="1180"/>
        <end position="1202"/>
    </location>
</feature>
<accession>A0ABQ6MAG2</accession>
<feature type="region of interest" description="Disordered" evidence="1">
    <location>
        <begin position="91"/>
        <end position="116"/>
    </location>
</feature>
<proteinExistence type="predicted"/>
<feature type="domain" description="START" evidence="3">
    <location>
        <begin position="858"/>
        <end position="992"/>
    </location>
</feature>
<evidence type="ECO:0000313" key="4">
    <source>
        <dbReference type="EMBL" id="GMI22685.1"/>
    </source>
</evidence>
<reference evidence="4 5" key="1">
    <citation type="journal article" date="2023" name="Commun. Biol.">
        <title>Genome analysis of Parmales, the sister group of diatoms, reveals the evolutionary specialization of diatoms from phago-mixotrophs to photoautotrophs.</title>
        <authorList>
            <person name="Ban H."/>
            <person name="Sato S."/>
            <person name="Yoshikawa S."/>
            <person name="Yamada K."/>
            <person name="Nakamura Y."/>
            <person name="Ichinomiya M."/>
            <person name="Sato N."/>
            <person name="Blanc-Mathieu R."/>
            <person name="Endo H."/>
            <person name="Kuwata A."/>
            <person name="Ogata H."/>
        </authorList>
    </citation>
    <scope>NUCLEOTIDE SEQUENCE [LARGE SCALE GENOMIC DNA]</scope>
</reference>
<dbReference type="Pfam" id="PF01852">
    <property type="entry name" value="START"/>
    <property type="match status" value="2"/>
</dbReference>
<evidence type="ECO:0000256" key="2">
    <source>
        <dbReference type="SAM" id="Phobius"/>
    </source>
</evidence>
<feature type="non-terminal residue" evidence="4">
    <location>
        <position position="1"/>
    </location>
</feature>
<evidence type="ECO:0000313" key="5">
    <source>
        <dbReference type="Proteomes" id="UP001165060"/>
    </source>
</evidence>
<feature type="domain" description="START" evidence="3">
    <location>
        <begin position="678"/>
        <end position="776"/>
    </location>
</feature>
<feature type="compositionally biased region" description="Gly residues" evidence="1">
    <location>
        <begin position="1605"/>
        <end position="1614"/>
    </location>
</feature>
<dbReference type="Gene3D" id="3.30.530.20">
    <property type="match status" value="4"/>
</dbReference>
<gene>
    <name evidence="4" type="ORF">TeGR_g14732</name>
</gene>
<evidence type="ECO:0000256" key="1">
    <source>
        <dbReference type="SAM" id="MobiDB-lite"/>
    </source>
</evidence>
<feature type="transmembrane region" description="Helical" evidence="2">
    <location>
        <begin position="1472"/>
        <end position="1491"/>
    </location>
</feature>
<dbReference type="SUPFAM" id="SSF55961">
    <property type="entry name" value="Bet v1-like"/>
    <property type="match status" value="4"/>
</dbReference>
<comment type="caution">
    <text evidence="4">The sequence shown here is derived from an EMBL/GenBank/DDBJ whole genome shotgun (WGS) entry which is preliminary data.</text>
</comment>
<keyword evidence="2" id="KW-1133">Transmembrane helix</keyword>
<protein>
    <recommendedName>
        <fullName evidence="3">START domain-containing protein</fullName>
    </recommendedName>
</protein>
<feature type="region of interest" description="Disordered" evidence="1">
    <location>
        <begin position="1577"/>
        <end position="1614"/>
    </location>
</feature>
<organism evidence="4 5">
    <name type="scientific">Tetraparma gracilis</name>
    <dbReference type="NCBI Taxonomy" id="2962635"/>
    <lineage>
        <taxon>Eukaryota</taxon>
        <taxon>Sar</taxon>
        <taxon>Stramenopiles</taxon>
        <taxon>Ochrophyta</taxon>
        <taxon>Bolidophyceae</taxon>
        <taxon>Parmales</taxon>
        <taxon>Triparmaceae</taxon>
        <taxon>Tetraparma</taxon>
    </lineage>
</organism>
<keyword evidence="2" id="KW-0812">Transmembrane</keyword>
<keyword evidence="5" id="KW-1185">Reference proteome</keyword>
<feature type="compositionally biased region" description="Basic and acidic residues" evidence="1">
    <location>
        <begin position="1577"/>
        <end position="1586"/>
    </location>
</feature>
<dbReference type="PANTHER" id="PTHR19308:SF14">
    <property type="entry name" value="START DOMAIN-CONTAINING PROTEIN"/>
    <property type="match status" value="1"/>
</dbReference>
<dbReference type="EMBL" id="BRYB01003916">
    <property type="protein sequence ID" value="GMI22685.1"/>
    <property type="molecule type" value="Genomic_DNA"/>
</dbReference>